<gene>
    <name evidence="5" type="ORF">GUITHDRAFT_153517</name>
</gene>
<feature type="domain" description="Fcf2 pre-rRNA processing C-terminal" evidence="4">
    <location>
        <begin position="2"/>
        <end position="86"/>
    </location>
</feature>
<dbReference type="GO" id="GO:0005730">
    <property type="term" value="C:nucleolus"/>
    <property type="evidence" value="ECO:0007669"/>
    <property type="project" value="UniProtKB-SubCell"/>
</dbReference>
<dbReference type="OrthoDB" id="427886at2759"/>
<reference evidence="5 7" key="1">
    <citation type="journal article" date="2012" name="Nature">
        <title>Algal genomes reveal evolutionary mosaicism and the fate of nucleomorphs.</title>
        <authorList>
            <consortium name="DOE Joint Genome Institute"/>
            <person name="Curtis B.A."/>
            <person name="Tanifuji G."/>
            <person name="Burki F."/>
            <person name="Gruber A."/>
            <person name="Irimia M."/>
            <person name="Maruyama S."/>
            <person name="Arias M.C."/>
            <person name="Ball S.G."/>
            <person name="Gile G.H."/>
            <person name="Hirakawa Y."/>
            <person name="Hopkins J.F."/>
            <person name="Kuo A."/>
            <person name="Rensing S.A."/>
            <person name="Schmutz J."/>
            <person name="Symeonidi A."/>
            <person name="Elias M."/>
            <person name="Eveleigh R.J."/>
            <person name="Herman E.K."/>
            <person name="Klute M.J."/>
            <person name="Nakayama T."/>
            <person name="Obornik M."/>
            <person name="Reyes-Prieto A."/>
            <person name="Armbrust E.V."/>
            <person name="Aves S.J."/>
            <person name="Beiko R.G."/>
            <person name="Coutinho P."/>
            <person name="Dacks J.B."/>
            <person name="Durnford D.G."/>
            <person name="Fast N.M."/>
            <person name="Green B.R."/>
            <person name="Grisdale C.J."/>
            <person name="Hempel F."/>
            <person name="Henrissat B."/>
            <person name="Hoppner M.P."/>
            <person name="Ishida K."/>
            <person name="Kim E."/>
            <person name="Koreny L."/>
            <person name="Kroth P.G."/>
            <person name="Liu Y."/>
            <person name="Malik S.B."/>
            <person name="Maier U.G."/>
            <person name="McRose D."/>
            <person name="Mock T."/>
            <person name="Neilson J.A."/>
            <person name="Onodera N.T."/>
            <person name="Poole A.M."/>
            <person name="Pritham E.J."/>
            <person name="Richards T.A."/>
            <person name="Rocap G."/>
            <person name="Roy S.W."/>
            <person name="Sarai C."/>
            <person name="Schaack S."/>
            <person name="Shirato S."/>
            <person name="Slamovits C.H."/>
            <person name="Spencer D.F."/>
            <person name="Suzuki S."/>
            <person name="Worden A.Z."/>
            <person name="Zauner S."/>
            <person name="Barry K."/>
            <person name="Bell C."/>
            <person name="Bharti A.K."/>
            <person name="Crow J.A."/>
            <person name="Grimwood J."/>
            <person name="Kramer R."/>
            <person name="Lindquist E."/>
            <person name="Lucas S."/>
            <person name="Salamov A."/>
            <person name="McFadden G.I."/>
            <person name="Lane C.E."/>
            <person name="Keeling P.J."/>
            <person name="Gray M.W."/>
            <person name="Grigoriev I.V."/>
            <person name="Archibald J.M."/>
        </authorList>
    </citation>
    <scope>NUCLEOTIDE SEQUENCE</scope>
    <source>
        <strain evidence="5 7">CCMP2712</strain>
    </source>
</reference>
<dbReference type="PANTHER" id="PTHR21686">
    <property type="entry name" value="DEOXYNUCLEOTIDYLTRANSFERASE TERMINAL-INTERACTING PROTEIN 2"/>
    <property type="match status" value="1"/>
</dbReference>
<proteinExistence type="predicted"/>
<name>L1J3Q1_GUITC</name>
<keyword evidence="2" id="KW-0539">Nucleus</keyword>
<dbReference type="KEGG" id="gtt:GUITHDRAFT_153517"/>
<dbReference type="RefSeq" id="XP_005829695.1">
    <property type="nucleotide sequence ID" value="XM_005829638.1"/>
</dbReference>
<dbReference type="STRING" id="905079.L1J3Q1"/>
<feature type="region of interest" description="Disordered" evidence="3">
    <location>
        <begin position="93"/>
        <end position="126"/>
    </location>
</feature>
<sequence length="126" mass="14940">MKNSPLDRDAKYTIALIANRHAIDPKRHYRKEERKPQNTPKLFQVGTVMSTSAEFYSSRLKRKEQRPNLAEEILSDERLNPYLKRKFSELQQDFKQKGRKALKKQQGQKTPKWKKQAGVKRSKKSR</sequence>
<dbReference type="HOGENOM" id="CLU_075129_4_1_1"/>
<organism evidence="5">
    <name type="scientific">Guillardia theta (strain CCMP2712)</name>
    <name type="common">Cryptophyte</name>
    <dbReference type="NCBI Taxonomy" id="905079"/>
    <lineage>
        <taxon>Eukaryota</taxon>
        <taxon>Cryptophyceae</taxon>
        <taxon>Pyrenomonadales</taxon>
        <taxon>Geminigeraceae</taxon>
        <taxon>Guillardia</taxon>
    </lineage>
</organism>
<evidence type="ECO:0000313" key="6">
    <source>
        <dbReference type="EnsemblProtists" id="EKX42715"/>
    </source>
</evidence>
<dbReference type="AlphaFoldDB" id="L1J3Q1"/>
<dbReference type="eggNOG" id="KOG3100">
    <property type="taxonomic scope" value="Eukaryota"/>
</dbReference>
<accession>L1J3Q1</accession>
<dbReference type="InterPro" id="IPR014810">
    <property type="entry name" value="Fcf2_C"/>
</dbReference>
<evidence type="ECO:0000256" key="1">
    <source>
        <dbReference type="ARBA" id="ARBA00004604"/>
    </source>
</evidence>
<dbReference type="GeneID" id="17299386"/>
<dbReference type="Pfam" id="PF08698">
    <property type="entry name" value="Fcf2"/>
    <property type="match status" value="1"/>
</dbReference>
<evidence type="ECO:0000259" key="4">
    <source>
        <dbReference type="Pfam" id="PF08698"/>
    </source>
</evidence>
<evidence type="ECO:0000313" key="5">
    <source>
        <dbReference type="EMBL" id="EKX42715.1"/>
    </source>
</evidence>
<reference evidence="7" key="2">
    <citation type="submission" date="2012-11" db="EMBL/GenBank/DDBJ databases">
        <authorList>
            <person name="Kuo A."/>
            <person name="Curtis B.A."/>
            <person name="Tanifuji G."/>
            <person name="Burki F."/>
            <person name="Gruber A."/>
            <person name="Irimia M."/>
            <person name="Maruyama S."/>
            <person name="Arias M.C."/>
            <person name="Ball S.G."/>
            <person name="Gile G.H."/>
            <person name="Hirakawa Y."/>
            <person name="Hopkins J.F."/>
            <person name="Rensing S.A."/>
            <person name="Schmutz J."/>
            <person name="Symeonidi A."/>
            <person name="Elias M."/>
            <person name="Eveleigh R.J."/>
            <person name="Herman E.K."/>
            <person name="Klute M.J."/>
            <person name="Nakayama T."/>
            <person name="Obornik M."/>
            <person name="Reyes-Prieto A."/>
            <person name="Armbrust E.V."/>
            <person name="Aves S.J."/>
            <person name="Beiko R.G."/>
            <person name="Coutinho P."/>
            <person name="Dacks J.B."/>
            <person name="Durnford D.G."/>
            <person name="Fast N.M."/>
            <person name="Green B.R."/>
            <person name="Grisdale C."/>
            <person name="Hempe F."/>
            <person name="Henrissat B."/>
            <person name="Hoppner M.P."/>
            <person name="Ishida K.-I."/>
            <person name="Kim E."/>
            <person name="Koreny L."/>
            <person name="Kroth P.G."/>
            <person name="Liu Y."/>
            <person name="Malik S.-B."/>
            <person name="Maier U.G."/>
            <person name="McRose D."/>
            <person name="Mock T."/>
            <person name="Neilson J.A."/>
            <person name="Onodera N.T."/>
            <person name="Poole A.M."/>
            <person name="Pritham E.J."/>
            <person name="Richards T.A."/>
            <person name="Rocap G."/>
            <person name="Roy S.W."/>
            <person name="Sarai C."/>
            <person name="Schaack S."/>
            <person name="Shirato S."/>
            <person name="Slamovits C.H."/>
            <person name="Spencer D.F."/>
            <person name="Suzuki S."/>
            <person name="Worden A.Z."/>
            <person name="Zauner S."/>
            <person name="Barry K."/>
            <person name="Bell C."/>
            <person name="Bharti A.K."/>
            <person name="Crow J.A."/>
            <person name="Grimwood J."/>
            <person name="Kramer R."/>
            <person name="Lindquist E."/>
            <person name="Lucas S."/>
            <person name="Salamov A."/>
            <person name="McFadden G.I."/>
            <person name="Lane C.E."/>
            <person name="Keeling P.J."/>
            <person name="Gray M.W."/>
            <person name="Grigoriev I.V."/>
            <person name="Archibald J.M."/>
        </authorList>
    </citation>
    <scope>NUCLEOTIDE SEQUENCE</scope>
    <source>
        <strain evidence="7">CCMP2712</strain>
    </source>
</reference>
<comment type="subcellular location">
    <subcellularLocation>
        <location evidence="1">Nucleus</location>
        <location evidence="1">Nucleolus</location>
    </subcellularLocation>
</comment>
<dbReference type="GO" id="GO:0006396">
    <property type="term" value="P:RNA processing"/>
    <property type="evidence" value="ECO:0007669"/>
    <property type="project" value="TreeGrafter"/>
</dbReference>
<dbReference type="Proteomes" id="UP000011087">
    <property type="component" value="Unassembled WGS sequence"/>
</dbReference>
<dbReference type="EnsemblProtists" id="EKX42715">
    <property type="protein sequence ID" value="EKX42715"/>
    <property type="gene ID" value="GUITHDRAFT_153517"/>
</dbReference>
<dbReference type="PaxDb" id="55529-EKX42715"/>
<reference evidence="6" key="3">
    <citation type="submission" date="2016-03" db="UniProtKB">
        <authorList>
            <consortium name="EnsemblProtists"/>
        </authorList>
    </citation>
    <scope>IDENTIFICATION</scope>
</reference>
<evidence type="ECO:0000256" key="2">
    <source>
        <dbReference type="ARBA" id="ARBA00023242"/>
    </source>
</evidence>
<feature type="compositionally biased region" description="Basic residues" evidence="3">
    <location>
        <begin position="111"/>
        <end position="126"/>
    </location>
</feature>
<evidence type="ECO:0000256" key="3">
    <source>
        <dbReference type="SAM" id="MobiDB-lite"/>
    </source>
</evidence>
<protein>
    <recommendedName>
        <fullName evidence="4">Fcf2 pre-rRNA processing C-terminal domain-containing protein</fullName>
    </recommendedName>
</protein>
<dbReference type="InterPro" id="IPR039883">
    <property type="entry name" value="Fcf2/DNTTIP2"/>
</dbReference>
<dbReference type="OMA" id="IFDSKHF"/>
<evidence type="ECO:0000313" key="7">
    <source>
        <dbReference type="Proteomes" id="UP000011087"/>
    </source>
</evidence>
<dbReference type="GO" id="GO:0003723">
    <property type="term" value="F:RNA binding"/>
    <property type="evidence" value="ECO:0007669"/>
    <property type="project" value="TreeGrafter"/>
</dbReference>
<keyword evidence="7" id="KW-1185">Reference proteome</keyword>
<dbReference type="EMBL" id="JH993015">
    <property type="protein sequence ID" value="EKX42715.1"/>
    <property type="molecule type" value="Genomic_DNA"/>
</dbReference>
<dbReference type="PANTHER" id="PTHR21686:SF12">
    <property type="entry name" value="DEOXYNUCLEOTIDYLTRANSFERASE TERMINAL-INTERACTING PROTEIN 2"/>
    <property type="match status" value="1"/>
</dbReference>